<keyword evidence="1" id="KW-0812">Transmembrane</keyword>
<dbReference type="Pfam" id="PF17260">
    <property type="entry name" value="DUF5326"/>
    <property type="match status" value="1"/>
</dbReference>
<protein>
    <submittedName>
        <fullName evidence="2">DUF5326 family protein</fullName>
    </submittedName>
</protein>
<evidence type="ECO:0000256" key="1">
    <source>
        <dbReference type="SAM" id="Phobius"/>
    </source>
</evidence>
<organism evidence="2 3">
    <name type="scientific">Streptomyces sodiiphilus</name>
    <dbReference type="NCBI Taxonomy" id="226217"/>
    <lineage>
        <taxon>Bacteria</taxon>
        <taxon>Bacillati</taxon>
        <taxon>Actinomycetota</taxon>
        <taxon>Actinomycetes</taxon>
        <taxon>Kitasatosporales</taxon>
        <taxon>Streptomycetaceae</taxon>
        <taxon>Streptomyces</taxon>
    </lineage>
</organism>
<keyword evidence="1" id="KW-1133">Transmembrane helix</keyword>
<feature type="transmembrane region" description="Helical" evidence="1">
    <location>
        <begin position="39"/>
        <end position="57"/>
    </location>
</feature>
<gene>
    <name evidence="2" type="ORF">GCM10009716_32330</name>
</gene>
<dbReference type="RefSeq" id="WP_344262932.1">
    <property type="nucleotide sequence ID" value="NZ_BAAAMJ010000032.1"/>
</dbReference>
<evidence type="ECO:0000313" key="3">
    <source>
        <dbReference type="Proteomes" id="UP001501303"/>
    </source>
</evidence>
<reference evidence="2 3" key="1">
    <citation type="journal article" date="2019" name="Int. J. Syst. Evol. Microbiol.">
        <title>The Global Catalogue of Microorganisms (GCM) 10K type strain sequencing project: providing services to taxonomists for standard genome sequencing and annotation.</title>
        <authorList>
            <consortium name="The Broad Institute Genomics Platform"/>
            <consortium name="The Broad Institute Genome Sequencing Center for Infectious Disease"/>
            <person name="Wu L."/>
            <person name="Ma J."/>
        </authorList>
    </citation>
    <scope>NUCLEOTIDE SEQUENCE [LARGE SCALE GENOMIC DNA]</scope>
    <source>
        <strain evidence="2 3">JCM 13581</strain>
    </source>
</reference>
<dbReference type="Proteomes" id="UP001501303">
    <property type="component" value="Unassembled WGS sequence"/>
</dbReference>
<accession>A0ABN2PHJ7</accession>
<feature type="transmembrane region" description="Helical" evidence="1">
    <location>
        <begin position="12"/>
        <end position="33"/>
    </location>
</feature>
<proteinExistence type="predicted"/>
<keyword evidence="3" id="KW-1185">Reference proteome</keyword>
<keyword evidence="1" id="KW-0472">Membrane</keyword>
<sequence>MKEAFLSLPWWVRWIAIPVLALAVFGGMIMAVIAWVVELVFKILVFAVLVALLIYVVRKFTSSSSSRGGW</sequence>
<comment type="caution">
    <text evidence="2">The sequence shown here is derived from an EMBL/GenBank/DDBJ whole genome shotgun (WGS) entry which is preliminary data.</text>
</comment>
<dbReference type="EMBL" id="BAAAMJ010000032">
    <property type="protein sequence ID" value="GAA1921280.1"/>
    <property type="molecule type" value="Genomic_DNA"/>
</dbReference>
<evidence type="ECO:0000313" key="2">
    <source>
        <dbReference type="EMBL" id="GAA1921280.1"/>
    </source>
</evidence>
<name>A0ABN2PHJ7_9ACTN</name>
<dbReference type="InterPro" id="IPR020246">
    <property type="entry name" value="Uncharacterised_SCO3924"/>
</dbReference>